<gene>
    <name evidence="1" type="ORF">SDC9_151961</name>
</gene>
<accession>A0A645ETG8</accession>
<dbReference type="EMBL" id="VSSQ01050635">
    <property type="protein sequence ID" value="MPN04716.1"/>
    <property type="molecule type" value="Genomic_DNA"/>
</dbReference>
<sequence length="74" mass="8802">MKYVGLSKEDQQESYTNTRIAPIHYRTKMNFLQFITMFPDFEGHSDYKARKPTLISLMISGLMQWTNLISYDIF</sequence>
<reference evidence="1" key="1">
    <citation type="submission" date="2019-08" db="EMBL/GenBank/DDBJ databases">
        <authorList>
            <person name="Kucharzyk K."/>
            <person name="Murdoch R.W."/>
            <person name="Higgins S."/>
            <person name="Loffler F."/>
        </authorList>
    </citation>
    <scope>NUCLEOTIDE SEQUENCE</scope>
</reference>
<dbReference type="AlphaFoldDB" id="A0A645ETG8"/>
<proteinExistence type="predicted"/>
<evidence type="ECO:0000313" key="1">
    <source>
        <dbReference type="EMBL" id="MPN04716.1"/>
    </source>
</evidence>
<protein>
    <submittedName>
        <fullName evidence="1">Uncharacterized protein</fullName>
    </submittedName>
</protein>
<organism evidence="1">
    <name type="scientific">bioreactor metagenome</name>
    <dbReference type="NCBI Taxonomy" id="1076179"/>
    <lineage>
        <taxon>unclassified sequences</taxon>
        <taxon>metagenomes</taxon>
        <taxon>ecological metagenomes</taxon>
    </lineage>
</organism>
<name>A0A645ETG8_9ZZZZ</name>
<comment type="caution">
    <text evidence="1">The sequence shown here is derived from an EMBL/GenBank/DDBJ whole genome shotgun (WGS) entry which is preliminary data.</text>
</comment>